<name>A0AA85K3X0_TRIRE</name>
<dbReference type="WBParaSite" id="TREG1_71360.1">
    <property type="protein sequence ID" value="TREG1_71360.1"/>
    <property type="gene ID" value="TREG1_71360"/>
</dbReference>
<evidence type="ECO:0000256" key="1">
    <source>
        <dbReference type="SAM" id="MobiDB-lite"/>
    </source>
</evidence>
<reference evidence="3" key="2">
    <citation type="submission" date="2023-11" db="UniProtKB">
        <authorList>
            <consortium name="WormBaseParasite"/>
        </authorList>
    </citation>
    <scope>IDENTIFICATION</scope>
</reference>
<dbReference type="GO" id="GO:0032981">
    <property type="term" value="P:mitochondrial respiratory chain complex I assembly"/>
    <property type="evidence" value="ECO:0007669"/>
    <property type="project" value="InterPro"/>
</dbReference>
<evidence type="ECO:0000313" key="3">
    <source>
        <dbReference type="WBParaSite" id="TREG1_71360.1"/>
    </source>
</evidence>
<dbReference type="PANTHER" id="PTHR13338">
    <property type="entry name" value="UPF0240 PROTEIN"/>
    <property type="match status" value="1"/>
</dbReference>
<feature type="region of interest" description="Disordered" evidence="1">
    <location>
        <begin position="195"/>
        <end position="217"/>
    </location>
</feature>
<accession>A0AA85K3X0</accession>
<proteinExistence type="predicted"/>
<dbReference type="Proteomes" id="UP000050795">
    <property type="component" value="Unassembled WGS sequence"/>
</dbReference>
<dbReference type="PANTHER" id="PTHR13338:SF4">
    <property type="entry name" value="NADH DEHYDROGENASE [UBIQUINONE] 1 ALPHA SUBCOMPLEX ASSEMBLY FACTOR 4"/>
    <property type="match status" value="1"/>
</dbReference>
<protein>
    <submittedName>
        <fullName evidence="3">Uncharacterized protein</fullName>
    </submittedName>
</protein>
<sequence>MWKALLRKALSSIKRPFINFDVENRALRHLEKNKDVAKAAPKHPGTAVVLDERYEKLSSHSPKLDANINSFEIKSETLTEGILPSGVDYVKNSTRKLPQKVVAFDPFPTPHEEFGFIVPETVPKGKLTMRQAVDLMKSYQTGSESADNLSKTYNIDKDKVEHILQHFSLFGVADERIWMPTNLLSLPEQKLLSEPVADTPNDNERIGGSAYNQGKML</sequence>
<keyword evidence="2" id="KW-1185">Reference proteome</keyword>
<dbReference type="GO" id="GO:0005739">
    <property type="term" value="C:mitochondrion"/>
    <property type="evidence" value="ECO:0007669"/>
    <property type="project" value="TreeGrafter"/>
</dbReference>
<dbReference type="AlphaFoldDB" id="A0AA85K3X0"/>
<organism evidence="2 3">
    <name type="scientific">Trichobilharzia regenti</name>
    <name type="common">Nasal bird schistosome</name>
    <dbReference type="NCBI Taxonomy" id="157069"/>
    <lineage>
        <taxon>Eukaryota</taxon>
        <taxon>Metazoa</taxon>
        <taxon>Spiralia</taxon>
        <taxon>Lophotrochozoa</taxon>
        <taxon>Platyhelminthes</taxon>
        <taxon>Trematoda</taxon>
        <taxon>Digenea</taxon>
        <taxon>Strigeidida</taxon>
        <taxon>Schistosomatoidea</taxon>
        <taxon>Schistosomatidae</taxon>
        <taxon>Trichobilharzia</taxon>
    </lineage>
</organism>
<dbReference type="InterPro" id="IPR009622">
    <property type="entry name" value="NDUFAF4"/>
</dbReference>
<reference evidence="2" key="1">
    <citation type="submission" date="2022-06" db="EMBL/GenBank/DDBJ databases">
        <authorList>
            <person name="Berger JAMES D."/>
            <person name="Berger JAMES D."/>
        </authorList>
    </citation>
    <scope>NUCLEOTIDE SEQUENCE [LARGE SCALE GENOMIC DNA]</scope>
</reference>
<dbReference type="Pfam" id="PF06784">
    <property type="entry name" value="UPF0240"/>
    <property type="match status" value="1"/>
</dbReference>
<evidence type="ECO:0000313" key="2">
    <source>
        <dbReference type="Proteomes" id="UP000050795"/>
    </source>
</evidence>